<evidence type="ECO:0000313" key="3">
    <source>
        <dbReference type="Proteomes" id="UP000528286"/>
    </source>
</evidence>
<dbReference type="PROSITE" id="PS51819">
    <property type="entry name" value="VOC"/>
    <property type="match status" value="2"/>
</dbReference>
<dbReference type="CDD" id="cd08346">
    <property type="entry name" value="PcpA_N_like"/>
    <property type="match status" value="1"/>
</dbReference>
<proteinExistence type="predicted"/>
<dbReference type="InterPro" id="IPR052537">
    <property type="entry name" value="Extradiol_RC_dioxygenase"/>
</dbReference>
<evidence type="ECO:0000259" key="1">
    <source>
        <dbReference type="PROSITE" id="PS51819"/>
    </source>
</evidence>
<dbReference type="Proteomes" id="UP000528286">
    <property type="component" value="Unassembled WGS sequence"/>
</dbReference>
<dbReference type="SUPFAM" id="SSF54593">
    <property type="entry name" value="Glyoxalase/Bleomycin resistance protein/Dihydroxybiphenyl dioxygenase"/>
    <property type="match status" value="1"/>
</dbReference>
<dbReference type="InterPro" id="IPR004360">
    <property type="entry name" value="Glyas_Fos-R_dOase_dom"/>
</dbReference>
<organism evidence="2 3">
    <name type="scientific">Gellertiella hungarica</name>
    <dbReference type="NCBI Taxonomy" id="1572859"/>
    <lineage>
        <taxon>Bacteria</taxon>
        <taxon>Pseudomonadati</taxon>
        <taxon>Pseudomonadota</taxon>
        <taxon>Alphaproteobacteria</taxon>
        <taxon>Hyphomicrobiales</taxon>
        <taxon>Rhizobiaceae</taxon>
        <taxon>Gellertiella</taxon>
    </lineage>
</organism>
<dbReference type="EMBL" id="JACIEZ010000010">
    <property type="protein sequence ID" value="MBB4066607.1"/>
    <property type="molecule type" value="Genomic_DNA"/>
</dbReference>
<dbReference type="PANTHER" id="PTHR36110">
    <property type="entry name" value="RING-CLEAVING DIOXYGENASE MHQE-RELATED"/>
    <property type="match status" value="1"/>
</dbReference>
<reference evidence="2 3" key="1">
    <citation type="submission" date="2020-08" db="EMBL/GenBank/DDBJ databases">
        <title>Genomic Encyclopedia of Type Strains, Phase IV (KMG-IV): sequencing the most valuable type-strain genomes for metagenomic binning, comparative biology and taxonomic classification.</title>
        <authorList>
            <person name="Goeker M."/>
        </authorList>
    </citation>
    <scope>NUCLEOTIDE SEQUENCE [LARGE SCALE GENOMIC DNA]</scope>
    <source>
        <strain evidence="2 3">DSM 29853</strain>
    </source>
</reference>
<name>A0A7W6NMQ7_9HYPH</name>
<dbReference type="RefSeq" id="WP_183367864.1">
    <property type="nucleotide sequence ID" value="NZ_JACIEZ010000010.1"/>
</dbReference>
<gene>
    <name evidence="2" type="ORF">GGR23_003824</name>
</gene>
<evidence type="ECO:0000313" key="2">
    <source>
        <dbReference type="EMBL" id="MBB4066607.1"/>
    </source>
</evidence>
<comment type="caution">
    <text evidence="2">The sequence shown here is derived from an EMBL/GenBank/DDBJ whole genome shotgun (WGS) entry which is preliminary data.</text>
</comment>
<accession>A0A7W6NMQ7</accession>
<dbReference type="Gene3D" id="3.10.180.10">
    <property type="entry name" value="2,3-Dihydroxybiphenyl 1,2-Dioxygenase, domain 1"/>
    <property type="match status" value="2"/>
</dbReference>
<dbReference type="InterPro" id="IPR037523">
    <property type="entry name" value="VOC_core"/>
</dbReference>
<dbReference type="Pfam" id="PF00903">
    <property type="entry name" value="Glyoxalase"/>
    <property type="match status" value="2"/>
</dbReference>
<dbReference type="CDD" id="cd08347">
    <property type="entry name" value="PcpA_C_like"/>
    <property type="match status" value="1"/>
</dbReference>
<dbReference type="InterPro" id="IPR029068">
    <property type="entry name" value="Glyas_Bleomycin-R_OHBP_Dase"/>
</dbReference>
<protein>
    <submittedName>
        <fullName evidence="2">Glyoxalase family protein</fullName>
    </submittedName>
</protein>
<dbReference type="AlphaFoldDB" id="A0A7W6NMQ7"/>
<dbReference type="PANTHER" id="PTHR36110:SF2">
    <property type="entry name" value="RING-CLEAVING DIOXYGENASE MHQE-RELATED"/>
    <property type="match status" value="1"/>
</dbReference>
<sequence length="316" mass="34747">MSNPLHHITAISGNAQRTYDFYTRTLGQRFVKKTVNFDDPGTYHFYFGDETGRPGTIMTHFPFEGVGPGRLGIGETEESMYRVPKAALGFWMHRFIEKGVPHGAMETRFGETVLPFRDPDGMRLALVGIDGIEAEPARATEDIPADVALRGFHGVSLLIEDGEATARVLTAVFGFERIATEGTTTRYAIRSEKIGGIVDIHAAGGFLPARQGAGSVHHIAFRAKDDAEQAALAERLRSELRIPTTEQKDRDYFRSVYFRSPGGVIFEIATDEPGFAVDEPAESLGEALKLPANLEPYREKIEGLLPPLATDNRPLA</sequence>
<feature type="domain" description="VOC" evidence="1">
    <location>
        <begin position="151"/>
        <end position="271"/>
    </location>
</feature>
<feature type="domain" description="VOC" evidence="1">
    <location>
        <begin position="4"/>
        <end position="129"/>
    </location>
</feature>
<keyword evidence="3" id="KW-1185">Reference proteome</keyword>